<keyword evidence="7" id="KW-1185">Reference proteome</keyword>
<protein>
    <recommendedName>
        <fullName evidence="5">Glutathione peroxidase</fullName>
    </recommendedName>
</protein>
<dbReference type="KEGG" id="fax:FUAX_10300"/>
<dbReference type="Pfam" id="PF00255">
    <property type="entry name" value="GSHPx"/>
    <property type="match status" value="1"/>
</dbReference>
<evidence type="ECO:0000256" key="4">
    <source>
        <dbReference type="PIRSR" id="PIRSR000303-1"/>
    </source>
</evidence>
<organism evidence="6 7">
    <name type="scientific">Fulvitalea axinellae</name>
    <dbReference type="NCBI Taxonomy" id="1182444"/>
    <lineage>
        <taxon>Bacteria</taxon>
        <taxon>Pseudomonadati</taxon>
        <taxon>Bacteroidota</taxon>
        <taxon>Cytophagia</taxon>
        <taxon>Cytophagales</taxon>
        <taxon>Persicobacteraceae</taxon>
        <taxon>Fulvitalea</taxon>
    </lineage>
</organism>
<dbReference type="GO" id="GO:0004601">
    <property type="term" value="F:peroxidase activity"/>
    <property type="evidence" value="ECO:0007669"/>
    <property type="project" value="UniProtKB-KW"/>
</dbReference>
<gene>
    <name evidence="6" type="ORF">FUAX_10300</name>
</gene>
<accession>A0AAU9CKQ3</accession>
<dbReference type="FunFam" id="3.40.30.10:FF:000010">
    <property type="entry name" value="Glutathione peroxidase"/>
    <property type="match status" value="1"/>
</dbReference>
<comment type="similarity">
    <text evidence="1 5">Belongs to the glutathione peroxidase family.</text>
</comment>
<dbReference type="Gene3D" id="3.40.30.10">
    <property type="entry name" value="Glutaredoxin"/>
    <property type="match status" value="1"/>
</dbReference>
<dbReference type="PROSITE" id="PS51355">
    <property type="entry name" value="GLUTATHIONE_PEROXID_3"/>
    <property type="match status" value="1"/>
</dbReference>
<proteinExistence type="inferred from homology"/>
<dbReference type="SUPFAM" id="SSF52833">
    <property type="entry name" value="Thioredoxin-like"/>
    <property type="match status" value="1"/>
</dbReference>
<evidence type="ECO:0000256" key="3">
    <source>
        <dbReference type="ARBA" id="ARBA00023002"/>
    </source>
</evidence>
<feature type="active site" evidence="4">
    <location>
        <position position="69"/>
    </location>
</feature>
<evidence type="ECO:0000313" key="6">
    <source>
        <dbReference type="EMBL" id="BDD08598.1"/>
    </source>
</evidence>
<sequence length="189" mass="21027">MKSITKILLALTVLFSACGLNKKASKPEEAQKGTKTFHDFSAETIDGKKLEFASLKGKKVLIVNTASKCGFTYQYEGLQKLHKAHGDKLVILGFPSNNFGAQEPGSNTEIAEFCQKNYGVDFQMFAKIDVKGDNAHPLFKWLSDKNQNGWNNEGPSWNFTKFLVNEKGELVKVYGSKIKPMSDEILQAI</sequence>
<evidence type="ECO:0000256" key="1">
    <source>
        <dbReference type="ARBA" id="ARBA00006926"/>
    </source>
</evidence>
<evidence type="ECO:0000313" key="7">
    <source>
        <dbReference type="Proteomes" id="UP001348817"/>
    </source>
</evidence>
<dbReference type="PROSITE" id="PS00460">
    <property type="entry name" value="GLUTATHIONE_PEROXID_1"/>
    <property type="match status" value="1"/>
</dbReference>
<dbReference type="PANTHER" id="PTHR11592">
    <property type="entry name" value="GLUTATHIONE PEROXIDASE"/>
    <property type="match status" value="1"/>
</dbReference>
<dbReference type="InterPro" id="IPR000889">
    <property type="entry name" value="Glutathione_peroxidase"/>
</dbReference>
<dbReference type="GO" id="GO:0034599">
    <property type="term" value="P:cellular response to oxidative stress"/>
    <property type="evidence" value="ECO:0007669"/>
    <property type="project" value="TreeGrafter"/>
</dbReference>
<keyword evidence="3 5" id="KW-0560">Oxidoreductase</keyword>
<dbReference type="Proteomes" id="UP001348817">
    <property type="component" value="Chromosome"/>
</dbReference>
<dbReference type="RefSeq" id="WP_338393845.1">
    <property type="nucleotide sequence ID" value="NZ_AP025314.1"/>
</dbReference>
<name>A0AAU9CKQ3_9BACT</name>
<evidence type="ECO:0000256" key="5">
    <source>
        <dbReference type="RuleBase" id="RU000499"/>
    </source>
</evidence>
<dbReference type="PIRSF" id="PIRSF000303">
    <property type="entry name" value="Glutathion_perox"/>
    <property type="match status" value="1"/>
</dbReference>
<dbReference type="EMBL" id="AP025314">
    <property type="protein sequence ID" value="BDD08598.1"/>
    <property type="molecule type" value="Genomic_DNA"/>
</dbReference>
<evidence type="ECO:0000256" key="2">
    <source>
        <dbReference type="ARBA" id="ARBA00022559"/>
    </source>
</evidence>
<dbReference type="InterPro" id="IPR029759">
    <property type="entry name" value="GPX_AS"/>
</dbReference>
<dbReference type="AlphaFoldDB" id="A0AAU9CKQ3"/>
<reference evidence="6 7" key="1">
    <citation type="submission" date="2021-12" db="EMBL/GenBank/DDBJ databases">
        <title>Genome sequencing of bacteria with rrn-lacking chromosome and rrn-plasmid.</title>
        <authorList>
            <person name="Anda M."/>
            <person name="Iwasaki W."/>
        </authorList>
    </citation>
    <scope>NUCLEOTIDE SEQUENCE [LARGE SCALE GENOMIC DNA]</scope>
    <source>
        <strain evidence="6 7">DSM 100852</strain>
    </source>
</reference>
<dbReference type="PANTHER" id="PTHR11592:SF78">
    <property type="entry name" value="GLUTATHIONE PEROXIDASE"/>
    <property type="match status" value="1"/>
</dbReference>
<keyword evidence="2 5" id="KW-0575">Peroxidase</keyword>
<dbReference type="CDD" id="cd00340">
    <property type="entry name" value="GSH_Peroxidase"/>
    <property type="match status" value="1"/>
</dbReference>
<dbReference type="PROSITE" id="PS51257">
    <property type="entry name" value="PROKAR_LIPOPROTEIN"/>
    <property type="match status" value="1"/>
</dbReference>
<dbReference type="InterPro" id="IPR036249">
    <property type="entry name" value="Thioredoxin-like_sf"/>
</dbReference>
<dbReference type="PRINTS" id="PR01011">
    <property type="entry name" value="GLUTPROXDASE"/>
</dbReference>